<dbReference type="SUPFAM" id="SSF48208">
    <property type="entry name" value="Six-hairpin glycosidases"/>
    <property type="match status" value="1"/>
</dbReference>
<dbReference type="InterPro" id="IPR012341">
    <property type="entry name" value="6hp_glycosidase-like_sf"/>
</dbReference>
<dbReference type="InterPro" id="IPR008928">
    <property type="entry name" value="6-hairpin_glycosidase_sf"/>
</dbReference>
<evidence type="ECO:0000256" key="3">
    <source>
        <dbReference type="ARBA" id="ARBA00022801"/>
    </source>
</evidence>
<keyword evidence="4 9" id="KW-0136">Cellulose degradation</keyword>
<comment type="caution">
    <text evidence="11">The sequence shown here is derived from an EMBL/GenBank/DDBJ whole genome shotgun (WGS) entry which is preliminary data.</text>
</comment>
<evidence type="ECO:0000259" key="10">
    <source>
        <dbReference type="Pfam" id="PF00759"/>
    </source>
</evidence>
<dbReference type="FunFam" id="1.50.10.10:FF:000020">
    <property type="entry name" value="Endoglucanase"/>
    <property type="match status" value="1"/>
</dbReference>
<dbReference type="EMBL" id="JACEFO010001778">
    <property type="protein sequence ID" value="KAF8703204.1"/>
    <property type="molecule type" value="Genomic_DNA"/>
</dbReference>
<feature type="active site" evidence="8">
    <location>
        <position position="510"/>
    </location>
</feature>
<evidence type="ECO:0000256" key="2">
    <source>
        <dbReference type="ARBA" id="ARBA00007072"/>
    </source>
</evidence>
<comment type="similarity">
    <text evidence="2 8 9">Belongs to the glycosyl hydrolase 9 (cellulase E) family.</text>
</comment>
<dbReference type="OrthoDB" id="10257085at2759"/>
<keyword evidence="12" id="KW-1185">Reference proteome</keyword>
<dbReference type="Proteomes" id="UP000636709">
    <property type="component" value="Unassembled WGS sequence"/>
</dbReference>
<evidence type="ECO:0000256" key="6">
    <source>
        <dbReference type="ARBA" id="ARBA00023295"/>
    </source>
</evidence>
<evidence type="ECO:0000256" key="5">
    <source>
        <dbReference type="ARBA" id="ARBA00023277"/>
    </source>
</evidence>
<sequence length="533" mass="57143">MPRPHAASTSYKLACAAAHYTRKGSIKMTAMSSALTARSRTMPSPALALIAGLVVSLLSGGSHVAADSHPDYADALGKAILFFQGQRSGQLPPDQAVTWRSNSGLSDGSAANVDLTGGYYDGGDNVKFGFPMAFSTTMLSWSVLEHGGKMKARVHEARAAVRWGADYLLKAATQTPGRLYVGVGDPDADHHCWERPEDMDTPRNVYSVSASAPGSDVAGETAAALAAASMVFKAADRDYSRRLLAAARDVMELAVQSQGKYSDSIGGDIGAYYQSYSGYKDELLWGSAWLLWATKNSSYLGYLYSLGDNDSVDMFSWDNKLAGARVLLSRRALVNGDNAMEPFRQQAEEFFCRILPGSPSSTTQYTAGGLMHKSGDANLQYVASASFLLATYAKYMAVSKHTFSCQSLPVTAKALRGLAKKQVDYILGANPQGMSYMVNFGARWPQRIHHRASSLPSVASHPEHIGCQEGYQSYYYSGAANPNVHTGAVVGGPDENDAFPDDRGDYARSEPTTYTNAPLVGCLAYLAGVYKSG</sequence>
<evidence type="ECO:0000313" key="12">
    <source>
        <dbReference type="Proteomes" id="UP000636709"/>
    </source>
</evidence>
<keyword evidence="5 8" id="KW-0119">Carbohydrate metabolism</keyword>
<dbReference type="Gene3D" id="1.50.10.10">
    <property type="match status" value="1"/>
</dbReference>
<dbReference type="PROSITE" id="PS00698">
    <property type="entry name" value="GH9_3"/>
    <property type="match status" value="1"/>
</dbReference>
<dbReference type="AlphaFoldDB" id="A0A835BN97"/>
<name>A0A835BN97_9POAL</name>
<dbReference type="GO" id="GO:0008810">
    <property type="term" value="F:cellulase activity"/>
    <property type="evidence" value="ECO:0007669"/>
    <property type="project" value="UniProtKB-EC"/>
</dbReference>
<feature type="domain" description="Glycoside hydrolase family 9" evidence="10">
    <location>
        <begin position="72"/>
        <end position="523"/>
    </location>
</feature>
<evidence type="ECO:0000256" key="8">
    <source>
        <dbReference type="PROSITE-ProRule" id="PRU10060"/>
    </source>
</evidence>
<dbReference type="InterPro" id="IPR033126">
    <property type="entry name" value="Glyco_hydro_9_Asp/Glu_AS"/>
</dbReference>
<protein>
    <recommendedName>
        <fullName evidence="9">Endoglucanase</fullName>
        <ecNumber evidence="9">3.2.1.4</ecNumber>
    </recommendedName>
</protein>
<organism evidence="11 12">
    <name type="scientific">Digitaria exilis</name>
    <dbReference type="NCBI Taxonomy" id="1010633"/>
    <lineage>
        <taxon>Eukaryota</taxon>
        <taxon>Viridiplantae</taxon>
        <taxon>Streptophyta</taxon>
        <taxon>Embryophyta</taxon>
        <taxon>Tracheophyta</taxon>
        <taxon>Spermatophyta</taxon>
        <taxon>Magnoliopsida</taxon>
        <taxon>Liliopsida</taxon>
        <taxon>Poales</taxon>
        <taxon>Poaceae</taxon>
        <taxon>PACMAD clade</taxon>
        <taxon>Panicoideae</taxon>
        <taxon>Panicodae</taxon>
        <taxon>Paniceae</taxon>
        <taxon>Anthephorinae</taxon>
        <taxon>Digitaria</taxon>
    </lineage>
</organism>
<keyword evidence="7 8" id="KW-0624">Polysaccharide degradation</keyword>
<evidence type="ECO:0000313" key="11">
    <source>
        <dbReference type="EMBL" id="KAF8703204.1"/>
    </source>
</evidence>
<keyword evidence="6 8" id="KW-0326">Glycosidase</keyword>
<feature type="active site" evidence="8">
    <location>
        <position position="501"/>
    </location>
</feature>
<dbReference type="InterPro" id="IPR001701">
    <property type="entry name" value="Glyco_hydro_9"/>
</dbReference>
<gene>
    <name evidence="11" type="ORF">HU200_031992</name>
</gene>
<accession>A0A835BN97</accession>
<reference evidence="11" key="1">
    <citation type="submission" date="2020-07" db="EMBL/GenBank/DDBJ databases">
        <title>Genome sequence and genetic diversity analysis of an under-domesticated orphan crop, white fonio (Digitaria exilis).</title>
        <authorList>
            <person name="Bennetzen J.L."/>
            <person name="Chen S."/>
            <person name="Ma X."/>
            <person name="Wang X."/>
            <person name="Yssel A.E.J."/>
            <person name="Chaluvadi S.R."/>
            <person name="Johnson M."/>
            <person name="Gangashetty P."/>
            <person name="Hamidou F."/>
            <person name="Sanogo M.D."/>
            <person name="Zwaenepoel A."/>
            <person name="Wallace J."/>
            <person name="Van De Peer Y."/>
            <person name="Van Deynze A."/>
        </authorList>
    </citation>
    <scope>NUCLEOTIDE SEQUENCE</scope>
    <source>
        <tissue evidence="11">Leaves</tissue>
    </source>
</reference>
<evidence type="ECO:0000256" key="4">
    <source>
        <dbReference type="ARBA" id="ARBA00023001"/>
    </source>
</evidence>
<keyword evidence="3 8" id="KW-0378">Hydrolase</keyword>
<evidence type="ECO:0000256" key="7">
    <source>
        <dbReference type="ARBA" id="ARBA00023326"/>
    </source>
</evidence>
<dbReference type="Pfam" id="PF00759">
    <property type="entry name" value="Glyco_hydro_9"/>
    <property type="match status" value="1"/>
</dbReference>
<evidence type="ECO:0000256" key="9">
    <source>
        <dbReference type="RuleBase" id="RU361166"/>
    </source>
</evidence>
<evidence type="ECO:0000256" key="1">
    <source>
        <dbReference type="ARBA" id="ARBA00000966"/>
    </source>
</evidence>
<dbReference type="EC" id="3.2.1.4" evidence="9"/>
<dbReference type="GO" id="GO:0030245">
    <property type="term" value="P:cellulose catabolic process"/>
    <property type="evidence" value="ECO:0007669"/>
    <property type="project" value="UniProtKB-KW"/>
</dbReference>
<comment type="catalytic activity">
    <reaction evidence="1 9">
        <text>Endohydrolysis of (1-&gt;4)-beta-D-glucosidic linkages in cellulose, lichenin and cereal beta-D-glucans.</text>
        <dbReference type="EC" id="3.2.1.4"/>
    </reaction>
</comment>
<proteinExistence type="inferred from homology"/>
<dbReference type="PANTHER" id="PTHR22298">
    <property type="entry name" value="ENDO-1,4-BETA-GLUCANASE"/>
    <property type="match status" value="1"/>
</dbReference>